<dbReference type="EMBL" id="RSCD01000028">
    <property type="protein sequence ID" value="RSH82195.1"/>
    <property type="molecule type" value="Genomic_DNA"/>
</dbReference>
<comment type="caution">
    <text evidence="13">The sequence shown here is derived from an EMBL/GenBank/DDBJ whole genome shotgun (WGS) entry which is preliminary data.</text>
</comment>
<dbReference type="OrthoDB" id="5599171at2759"/>
<protein>
    <recommendedName>
        <fullName evidence="10">Transmembrane protein 188</fullName>
    </recommendedName>
</protein>
<dbReference type="Proteomes" id="UP000279259">
    <property type="component" value="Unassembled WGS sequence"/>
</dbReference>
<keyword evidence="4" id="KW-0963">Cytoplasm</keyword>
<dbReference type="PANTHER" id="PTHR20996">
    <property type="entry name" value="NUCLEAR ENVELOPE PHOSPHATASE-REGULATORY SUBUNIT 1"/>
    <property type="match status" value="1"/>
</dbReference>
<evidence type="ECO:0000256" key="10">
    <source>
        <dbReference type="ARBA" id="ARBA00030458"/>
    </source>
</evidence>
<dbReference type="GO" id="GO:0005737">
    <property type="term" value="C:cytoplasm"/>
    <property type="evidence" value="ECO:0007669"/>
    <property type="project" value="UniProtKB-SubCell"/>
</dbReference>
<reference evidence="13 14" key="1">
    <citation type="submission" date="2018-11" db="EMBL/GenBank/DDBJ databases">
        <title>Genome sequence of Saitozyma podzolica DSM 27192.</title>
        <authorList>
            <person name="Aliyu H."/>
            <person name="Gorte O."/>
            <person name="Ochsenreither K."/>
        </authorList>
    </citation>
    <scope>NUCLEOTIDE SEQUENCE [LARGE SCALE GENOMIC DNA]</scope>
    <source>
        <strain evidence="13 14">DSM 27192</strain>
    </source>
</reference>
<evidence type="ECO:0000256" key="11">
    <source>
        <dbReference type="SAM" id="MobiDB-lite"/>
    </source>
</evidence>
<feature type="compositionally biased region" description="Low complexity" evidence="11">
    <location>
        <begin position="1"/>
        <end position="17"/>
    </location>
</feature>
<comment type="subcellular location">
    <subcellularLocation>
        <location evidence="2">Cytoplasm</location>
    </subcellularLocation>
    <subcellularLocation>
        <location evidence="1">Nucleus membrane</location>
        <topology evidence="1">Multi-pass membrane protein</topology>
    </subcellularLocation>
</comment>
<feature type="region of interest" description="Disordered" evidence="11">
    <location>
        <begin position="310"/>
        <end position="398"/>
    </location>
</feature>
<dbReference type="Pfam" id="PF03907">
    <property type="entry name" value="Spo7"/>
    <property type="match status" value="1"/>
</dbReference>
<keyword evidence="6 12" id="KW-1133">Transmembrane helix</keyword>
<dbReference type="AlphaFoldDB" id="A0A427XTS0"/>
<accession>A0A427XTS0</accession>
<evidence type="ECO:0000256" key="6">
    <source>
        <dbReference type="ARBA" id="ARBA00022989"/>
    </source>
</evidence>
<keyword evidence="7" id="KW-0443">Lipid metabolism</keyword>
<dbReference type="GO" id="GO:0019888">
    <property type="term" value="F:protein phosphatase regulator activity"/>
    <property type="evidence" value="ECO:0007669"/>
    <property type="project" value="InterPro"/>
</dbReference>
<evidence type="ECO:0000256" key="2">
    <source>
        <dbReference type="ARBA" id="ARBA00004496"/>
    </source>
</evidence>
<name>A0A427XTS0_9TREE</name>
<evidence type="ECO:0000256" key="4">
    <source>
        <dbReference type="ARBA" id="ARBA00022490"/>
    </source>
</evidence>
<evidence type="ECO:0000256" key="9">
    <source>
        <dbReference type="ARBA" id="ARBA00023242"/>
    </source>
</evidence>
<dbReference type="PANTHER" id="PTHR20996:SF1">
    <property type="entry name" value="NUCLEAR ENVELOPE PHOSPHATASE-REGULATORY SUBUNIT 1"/>
    <property type="match status" value="1"/>
</dbReference>
<feature type="compositionally biased region" description="Polar residues" evidence="11">
    <location>
        <begin position="22"/>
        <end position="37"/>
    </location>
</feature>
<evidence type="ECO:0000256" key="1">
    <source>
        <dbReference type="ARBA" id="ARBA00004232"/>
    </source>
</evidence>
<evidence type="ECO:0000256" key="7">
    <source>
        <dbReference type="ARBA" id="ARBA00023098"/>
    </source>
</evidence>
<gene>
    <name evidence="13" type="ORF">EHS25_006128</name>
</gene>
<feature type="compositionally biased region" description="Gly residues" evidence="11">
    <location>
        <begin position="334"/>
        <end position="358"/>
    </location>
</feature>
<evidence type="ECO:0000256" key="5">
    <source>
        <dbReference type="ARBA" id="ARBA00022692"/>
    </source>
</evidence>
<feature type="compositionally biased region" description="Pro residues" evidence="11">
    <location>
        <begin position="69"/>
        <end position="80"/>
    </location>
</feature>
<feature type="transmembrane region" description="Helical" evidence="12">
    <location>
        <begin position="156"/>
        <end position="177"/>
    </location>
</feature>
<keyword evidence="14" id="KW-1185">Reference proteome</keyword>
<dbReference type="InterPro" id="IPR019168">
    <property type="entry name" value="NEP1-R1"/>
</dbReference>
<keyword evidence="5 12" id="KW-0812">Transmembrane</keyword>
<organism evidence="13 14">
    <name type="scientific">Saitozyma podzolica</name>
    <dbReference type="NCBI Taxonomy" id="1890683"/>
    <lineage>
        <taxon>Eukaryota</taxon>
        <taxon>Fungi</taxon>
        <taxon>Dikarya</taxon>
        <taxon>Basidiomycota</taxon>
        <taxon>Agaricomycotina</taxon>
        <taxon>Tremellomycetes</taxon>
        <taxon>Tremellales</taxon>
        <taxon>Trimorphomycetaceae</taxon>
        <taxon>Saitozyma</taxon>
    </lineage>
</organism>
<sequence length="398" mass="42640">MSLAPSRSPSQSSTSPPHLVSPTPTRSANSPLHTSAATPDMALPPTLRPGMSAGSSPSPPNPGTSGSPSPRPDPRAPFHPPADTSTYRDLLLFEERLKMNAEMLRRRRRRYSTPRTVALCSPLAVRRSQPSLPLVLCPRHGRHGTPTRPGAPQTLLLLRALQGSLAVVLITLALFFASGMYEEKVRYARSYITHSNKALRPLNMHLNMRRARPSLLAYLPAALRPSLPPVVPPKAVGLGKGAGPGPGLSTRRPSTTVMAQIPPSSNPRGELIFSSRVDRAFREGYERYRAAFERRREERAREGKVQWWWRRGTPTPPASRRGTPPPTPVPNVAGGTGGGTPGTGMGMGGNSRGSGVGASVGSSRARTPSPASIKGKLAAEDKGRDRAESYSFVPSGPR</sequence>
<dbReference type="GO" id="GO:0071595">
    <property type="term" value="C:Nem1-Spo7 phosphatase complex"/>
    <property type="evidence" value="ECO:0007669"/>
    <property type="project" value="InterPro"/>
</dbReference>
<evidence type="ECO:0000313" key="13">
    <source>
        <dbReference type="EMBL" id="RSH82195.1"/>
    </source>
</evidence>
<keyword evidence="8 12" id="KW-0472">Membrane</keyword>
<dbReference type="GO" id="GO:0006629">
    <property type="term" value="P:lipid metabolic process"/>
    <property type="evidence" value="ECO:0007669"/>
    <property type="project" value="UniProtKB-KW"/>
</dbReference>
<comment type="similarity">
    <text evidence="3">Belongs to the CNEP1R1 family.</text>
</comment>
<feature type="region of interest" description="Disordered" evidence="11">
    <location>
        <begin position="1"/>
        <end position="84"/>
    </location>
</feature>
<dbReference type="InterPro" id="IPR005605">
    <property type="entry name" value="Spo7"/>
</dbReference>
<keyword evidence="9" id="KW-0539">Nucleus</keyword>
<evidence type="ECO:0000313" key="14">
    <source>
        <dbReference type="Proteomes" id="UP000279259"/>
    </source>
</evidence>
<feature type="compositionally biased region" description="Basic and acidic residues" evidence="11">
    <location>
        <begin position="377"/>
        <end position="388"/>
    </location>
</feature>
<evidence type="ECO:0000256" key="8">
    <source>
        <dbReference type="ARBA" id="ARBA00023136"/>
    </source>
</evidence>
<dbReference type="STRING" id="1890683.A0A427XTS0"/>
<evidence type="ECO:0000256" key="12">
    <source>
        <dbReference type="SAM" id="Phobius"/>
    </source>
</evidence>
<dbReference type="GO" id="GO:0031965">
    <property type="term" value="C:nuclear membrane"/>
    <property type="evidence" value="ECO:0007669"/>
    <property type="project" value="UniProtKB-SubCell"/>
</dbReference>
<proteinExistence type="inferred from homology"/>
<evidence type="ECO:0000256" key="3">
    <source>
        <dbReference type="ARBA" id="ARBA00010998"/>
    </source>
</evidence>